<dbReference type="Proteomes" id="UP000190328">
    <property type="component" value="Unassembled WGS sequence"/>
</dbReference>
<evidence type="ECO:0000256" key="1">
    <source>
        <dbReference type="ARBA" id="ARBA00010692"/>
    </source>
</evidence>
<dbReference type="Pfam" id="PF02632">
    <property type="entry name" value="BioY"/>
    <property type="match status" value="1"/>
</dbReference>
<evidence type="ECO:0000256" key="2">
    <source>
        <dbReference type="PIRNR" id="PIRNR016661"/>
    </source>
</evidence>
<dbReference type="InterPro" id="IPR003784">
    <property type="entry name" value="BioY"/>
</dbReference>
<comment type="subcellular location">
    <subcellularLocation>
        <location evidence="2">Cell membrane</location>
        <topology evidence="2">Multi-pass membrane protein</topology>
    </subcellularLocation>
</comment>
<protein>
    <recommendedName>
        <fullName evidence="2">Biotin transporter</fullName>
    </recommendedName>
</protein>
<feature type="transmembrane region" description="Helical" evidence="3">
    <location>
        <begin position="143"/>
        <end position="166"/>
    </location>
</feature>
<dbReference type="PANTHER" id="PTHR34295:SF1">
    <property type="entry name" value="BIOTIN TRANSPORTER BIOY"/>
    <property type="match status" value="1"/>
</dbReference>
<feature type="transmembrane region" description="Helical" evidence="3">
    <location>
        <begin position="77"/>
        <end position="101"/>
    </location>
</feature>
<dbReference type="Gene3D" id="1.10.1760.20">
    <property type="match status" value="1"/>
</dbReference>
<dbReference type="GO" id="GO:0005886">
    <property type="term" value="C:plasma membrane"/>
    <property type="evidence" value="ECO:0007669"/>
    <property type="project" value="UniProtKB-SubCell"/>
</dbReference>
<comment type="similarity">
    <text evidence="1 2">Belongs to the BioY family.</text>
</comment>
<organism evidence="4 5">
    <name type="scientific">Pilibacter termitis</name>
    <dbReference type="NCBI Taxonomy" id="263852"/>
    <lineage>
        <taxon>Bacteria</taxon>
        <taxon>Bacillati</taxon>
        <taxon>Bacillota</taxon>
        <taxon>Bacilli</taxon>
        <taxon>Lactobacillales</taxon>
        <taxon>Enterococcaceae</taxon>
        <taxon>Pilibacter</taxon>
    </lineage>
</organism>
<dbReference type="GO" id="GO:0015225">
    <property type="term" value="F:biotin transmembrane transporter activity"/>
    <property type="evidence" value="ECO:0007669"/>
    <property type="project" value="UniProtKB-UniRule"/>
</dbReference>
<keyword evidence="2" id="KW-0813">Transport</keyword>
<reference evidence="5" key="1">
    <citation type="submission" date="2017-02" db="EMBL/GenBank/DDBJ databases">
        <authorList>
            <person name="Varghese N."/>
            <person name="Submissions S."/>
        </authorList>
    </citation>
    <scope>NUCLEOTIDE SEQUENCE [LARGE SCALE GENOMIC DNA]</scope>
    <source>
        <strain evidence="5">ATCC BAA-1030</strain>
    </source>
</reference>
<dbReference type="AlphaFoldDB" id="A0A1T4NQN9"/>
<evidence type="ECO:0000313" key="4">
    <source>
        <dbReference type="EMBL" id="SJZ81534.1"/>
    </source>
</evidence>
<evidence type="ECO:0000256" key="3">
    <source>
        <dbReference type="SAM" id="Phobius"/>
    </source>
</evidence>
<accession>A0A1T4NQN9</accession>
<name>A0A1T4NQN9_9ENTE</name>
<dbReference type="OrthoDB" id="9803495at2"/>
<keyword evidence="3" id="KW-1133">Transmembrane helix</keyword>
<feature type="transmembrane region" description="Helical" evidence="3">
    <location>
        <begin position="33"/>
        <end position="49"/>
    </location>
</feature>
<sequence>MRNKNIHGLLLAAIFASVISVLAQISVPIGPVPVTLQTLGVGLTASLLGKKWGTISATIYLLLGLFLPVYANGGVGVSSLFGATGGFLFSFILMAFIVGFLTEKHHHSIIRFVLSNILGSLILLTIGTIWLKLFTGMSWTVAFWAGAGVFIPIEIGKAILSSFVAISVKKALPARFLLQNK</sequence>
<keyword evidence="3" id="KW-0812">Transmembrane</keyword>
<evidence type="ECO:0000313" key="5">
    <source>
        <dbReference type="Proteomes" id="UP000190328"/>
    </source>
</evidence>
<feature type="transmembrane region" description="Helical" evidence="3">
    <location>
        <begin position="54"/>
        <end position="71"/>
    </location>
</feature>
<dbReference type="STRING" id="263852.SAMN02745116_01513"/>
<keyword evidence="2" id="KW-1003">Cell membrane</keyword>
<keyword evidence="2 3" id="KW-0472">Membrane</keyword>
<dbReference type="PANTHER" id="PTHR34295">
    <property type="entry name" value="BIOTIN TRANSPORTER BIOY"/>
    <property type="match status" value="1"/>
</dbReference>
<proteinExistence type="inferred from homology"/>
<keyword evidence="5" id="KW-1185">Reference proteome</keyword>
<dbReference type="RefSeq" id="WP_159443257.1">
    <property type="nucleotide sequence ID" value="NZ_FUXI01000016.1"/>
</dbReference>
<feature type="transmembrane region" description="Helical" evidence="3">
    <location>
        <begin position="113"/>
        <end position="131"/>
    </location>
</feature>
<dbReference type="PIRSF" id="PIRSF016661">
    <property type="entry name" value="BioY"/>
    <property type="match status" value="1"/>
</dbReference>
<gene>
    <name evidence="4" type="ORF">SAMN02745116_01513</name>
</gene>
<dbReference type="EMBL" id="FUXI01000016">
    <property type="protein sequence ID" value="SJZ81534.1"/>
    <property type="molecule type" value="Genomic_DNA"/>
</dbReference>